<evidence type="ECO:0000313" key="3">
    <source>
        <dbReference type="Proteomes" id="UP000460221"/>
    </source>
</evidence>
<organism evidence="2 3">
    <name type="scientific">Nakamurella alba</name>
    <dbReference type="NCBI Taxonomy" id="2665158"/>
    <lineage>
        <taxon>Bacteria</taxon>
        <taxon>Bacillati</taxon>
        <taxon>Actinomycetota</taxon>
        <taxon>Actinomycetes</taxon>
        <taxon>Nakamurellales</taxon>
        <taxon>Nakamurellaceae</taxon>
        <taxon>Nakamurella</taxon>
    </lineage>
</organism>
<dbReference type="RefSeq" id="WP_154768944.1">
    <property type="nucleotide sequence ID" value="NZ_WLYK01000005.1"/>
</dbReference>
<dbReference type="AlphaFoldDB" id="A0A7K1FLL0"/>
<dbReference type="Proteomes" id="UP000460221">
    <property type="component" value="Unassembled WGS sequence"/>
</dbReference>
<name>A0A7K1FLL0_9ACTN</name>
<comment type="caution">
    <text evidence="2">The sequence shown here is derived from an EMBL/GenBank/DDBJ whole genome shotgun (WGS) entry which is preliminary data.</text>
</comment>
<feature type="region of interest" description="Disordered" evidence="1">
    <location>
        <begin position="89"/>
        <end position="113"/>
    </location>
</feature>
<dbReference type="EMBL" id="WLYK01000005">
    <property type="protein sequence ID" value="MTD14950.1"/>
    <property type="molecule type" value="Genomic_DNA"/>
</dbReference>
<evidence type="ECO:0000313" key="2">
    <source>
        <dbReference type="EMBL" id="MTD14950.1"/>
    </source>
</evidence>
<proteinExistence type="predicted"/>
<protein>
    <submittedName>
        <fullName evidence="2">Uncharacterized protein</fullName>
    </submittedName>
</protein>
<accession>A0A7K1FLL0</accession>
<evidence type="ECO:0000256" key="1">
    <source>
        <dbReference type="SAM" id="MobiDB-lite"/>
    </source>
</evidence>
<sequence>MTGRIELEVVDHPGADIDARIFVAEDPVPEDHAFIRGEGDTDCVCGGCGRVLLRGVRGLHPLPGLVFVCPDCHACNATPRKLAHRGAGRFAVPAQQQRPGAGEHRQAVPTAFS</sequence>
<reference evidence="2 3" key="1">
    <citation type="submission" date="2019-11" db="EMBL/GenBank/DDBJ databases">
        <authorList>
            <person name="Jiang L.-Q."/>
        </authorList>
    </citation>
    <scope>NUCLEOTIDE SEQUENCE [LARGE SCALE GENOMIC DNA]</scope>
    <source>
        <strain evidence="2 3">YIM 132087</strain>
    </source>
</reference>
<keyword evidence="3" id="KW-1185">Reference proteome</keyword>
<gene>
    <name evidence="2" type="ORF">GIS00_13475</name>
</gene>